<dbReference type="InterPro" id="IPR008884">
    <property type="entry name" value="TylF_MeTrfase"/>
</dbReference>
<evidence type="ECO:0008006" key="3">
    <source>
        <dbReference type="Google" id="ProtNLM"/>
    </source>
</evidence>
<proteinExistence type="predicted"/>
<dbReference type="eggNOG" id="COG4122">
    <property type="taxonomic scope" value="Bacteria"/>
</dbReference>
<dbReference type="Gene3D" id="3.40.50.150">
    <property type="entry name" value="Vaccinia Virus protein VP39"/>
    <property type="match status" value="1"/>
</dbReference>
<dbReference type="PANTHER" id="PTHR40036:SF1">
    <property type="entry name" value="MACROCIN O-METHYLTRANSFERASE"/>
    <property type="match status" value="1"/>
</dbReference>
<evidence type="ECO:0000313" key="1">
    <source>
        <dbReference type="EMBL" id="EFL50865.1"/>
    </source>
</evidence>
<keyword evidence="2" id="KW-1185">Reference proteome</keyword>
<reference evidence="1 2" key="1">
    <citation type="submission" date="2010-08" db="EMBL/GenBank/DDBJ databases">
        <title>The draft genome of Desulfovibrio fructosovorans JJ.</title>
        <authorList>
            <consortium name="US DOE Joint Genome Institute (JGI-PGF)"/>
            <person name="Lucas S."/>
            <person name="Copeland A."/>
            <person name="Lapidus A."/>
            <person name="Cheng J.-F."/>
            <person name="Bruce D."/>
            <person name="Goodwin L."/>
            <person name="Pitluck S."/>
            <person name="Land M.L."/>
            <person name="Hauser L."/>
            <person name="Chang Y.-J."/>
            <person name="Jeffries C."/>
            <person name="Wall J.D."/>
            <person name="Stahl D.A."/>
            <person name="Arkin A.P."/>
            <person name="Dehal P."/>
            <person name="Stolyar S.M."/>
            <person name="Hazen T.C."/>
            <person name="Woyke T.J."/>
        </authorList>
    </citation>
    <scope>NUCLEOTIDE SEQUENCE [LARGE SCALE GENOMIC DNA]</scope>
    <source>
        <strain evidence="1 2">JJ</strain>
    </source>
</reference>
<comment type="caution">
    <text evidence="1">The sequence shown here is derived from an EMBL/GenBank/DDBJ whole genome shotgun (WGS) entry which is preliminary data.</text>
</comment>
<protein>
    <recommendedName>
        <fullName evidence="3">Methyltransferase</fullName>
    </recommendedName>
</protein>
<dbReference type="STRING" id="596151.DesfrDRAFT_2441"/>
<accession>E1JXU2</accession>
<organism evidence="1 2">
    <name type="scientific">Solidesulfovibrio fructosivorans JJ]</name>
    <dbReference type="NCBI Taxonomy" id="596151"/>
    <lineage>
        <taxon>Bacteria</taxon>
        <taxon>Pseudomonadati</taxon>
        <taxon>Thermodesulfobacteriota</taxon>
        <taxon>Desulfovibrionia</taxon>
        <taxon>Desulfovibrionales</taxon>
        <taxon>Desulfovibrionaceae</taxon>
        <taxon>Solidesulfovibrio</taxon>
    </lineage>
</organism>
<dbReference type="EMBL" id="AECZ01000015">
    <property type="protein sequence ID" value="EFL50865.1"/>
    <property type="molecule type" value="Genomic_DNA"/>
</dbReference>
<dbReference type="InterPro" id="IPR029063">
    <property type="entry name" value="SAM-dependent_MTases_sf"/>
</dbReference>
<dbReference type="PANTHER" id="PTHR40036">
    <property type="entry name" value="MACROCIN O-METHYLTRANSFERASE"/>
    <property type="match status" value="1"/>
</dbReference>
<sequence length="360" mass="40848">MPLSQTAGDSSQAEWHSGFYGAIGARHETRQSVASLTEGRVAGVSKVLRKIPLRVIVYGEDSLIGFTPTIEDLGRNKACCRCFFAVNSEMLAKRPRQPQKQQKGANMEWKTVRKFVEEATRPFLSHIVIDSKHITYCQDSLITEHGTDWMEEPRFKAAYEAGHATGHKFGEMRCEWRVKVLLWAATHAMHLDGDFVECGVNTGVFSRAVMEYTDFSNTNKKFYLLDTYDGIPLQDVSDDVREATREYNKTHHPECYELAKKNFSQFKNALLIRGRVPETLDQIQSDRIAYASIDMNVASTEIAAGEYLWPRLVSGAMIVLDDYNYAWWTGEQRNAWNNFADRHGVQILPLPTGQGLLVKP</sequence>
<dbReference type="Proteomes" id="UP000006250">
    <property type="component" value="Unassembled WGS sequence"/>
</dbReference>
<gene>
    <name evidence="1" type="ORF">DesfrDRAFT_2441</name>
</gene>
<dbReference type="Pfam" id="PF05711">
    <property type="entry name" value="TylF"/>
    <property type="match status" value="1"/>
</dbReference>
<name>E1JXU2_SOLFR</name>
<dbReference type="AlphaFoldDB" id="E1JXU2"/>
<evidence type="ECO:0000313" key="2">
    <source>
        <dbReference type="Proteomes" id="UP000006250"/>
    </source>
</evidence>